<name>A0A2I0VVU2_9ASPA</name>
<organism evidence="1 2">
    <name type="scientific">Dendrobium catenatum</name>
    <dbReference type="NCBI Taxonomy" id="906689"/>
    <lineage>
        <taxon>Eukaryota</taxon>
        <taxon>Viridiplantae</taxon>
        <taxon>Streptophyta</taxon>
        <taxon>Embryophyta</taxon>
        <taxon>Tracheophyta</taxon>
        <taxon>Spermatophyta</taxon>
        <taxon>Magnoliopsida</taxon>
        <taxon>Liliopsida</taxon>
        <taxon>Asparagales</taxon>
        <taxon>Orchidaceae</taxon>
        <taxon>Epidendroideae</taxon>
        <taxon>Malaxideae</taxon>
        <taxon>Dendrobiinae</taxon>
        <taxon>Dendrobium</taxon>
    </lineage>
</organism>
<sequence length="146" mass="16754">MAGKTVMLLLCFPGPDVPSITDCFFGYVWTMMKLPKQAPWTAFGQPGFSLYEFIFLSLDINAWELFSLSGFKSNSALLIDGLLSLWFFGILLCRLFRQNVAWEVFLCLKHLVWFSYWEDVFSSFLCLLPHFGYYIDFVVLAGIVGV</sequence>
<dbReference type="EMBL" id="KZ503190">
    <property type="protein sequence ID" value="PKU67522.1"/>
    <property type="molecule type" value="Genomic_DNA"/>
</dbReference>
<protein>
    <submittedName>
        <fullName evidence="1">Uncharacterized protein</fullName>
    </submittedName>
</protein>
<reference evidence="1 2" key="1">
    <citation type="journal article" date="2016" name="Sci. Rep.">
        <title>The Dendrobium catenatum Lindl. genome sequence provides insights into polysaccharide synthase, floral development and adaptive evolution.</title>
        <authorList>
            <person name="Zhang G.Q."/>
            <person name="Xu Q."/>
            <person name="Bian C."/>
            <person name="Tsai W.C."/>
            <person name="Yeh C.M."/>
            <person name="Liu K.W."/>
            <person name="Yoshida K."/>
            <person name="Zhang L.S."/>
            <person name="Chang S.B."/>
            <person name="Chen F."/>
            <person name="Shi Y."/>
            <person name="Su Y.Y."/>
            <person name="Zhang Y.Q."/>
            <person name="Chen L.J."/>
            <person name="Yin Y."/>
            <person name="Lin M."/>
            <person name="Huang H."/>
            <person name="Deng H."/>
            <person name="Wang Z.W."/>
            <person name="Zhu S.L."/>
            <person name="Zhao X."/>
            <person name="Deng C."/>
            <person name="Niu S.C."/>
            <person name="Huang J."/>
            <person name="Wang M."/>
            <person name="Liu G.H."/>
            <person name="Yang H.J."/>
            <person name="Xiao X.J."/>
            <person name="Hsiao Y.Y."/>
            <person name="Wu W.L."/>
            <person name="Chen Y.Y."/>
            <person name="Mitsuda N."/>
            <person name="Ohme-Takagi M."/>
            <person name="Luo Y.B."/>
            <person name="Van de Peer Y."/>
            <person name="Liu Z.J."/>
        </authorList>
    </citation>
    <scope>NUCLEOTIDE SEQUENCE [LARGE SCALE GENOMIC DNA]</scope>
    <source>
        <tissue evidence="1">The whole plant</tissue>
    </source>
</reference>
<dbReference type="AlphaFoldDB" id="A0A2I0VVU2"/>
<gene>
    <name evidence="1" type="ORF">MA16_Dca016246</name>
</gene>
<evidence type="ECO:0000313" key="1">
    <source>
        <dbReference type="EMBL" id="PKU67522.1"/>
    </source>
</evidence>
<proteinExistence type="predicted"/>
<dbReference type="Proteomes" id="UP000233837">
    <property type="component" value="Unassembled WGS sequence"/>
</dbReference>
<accession>A0A2I0VVU2</accession>
<evidence type="ECO:0000313" key="2">
    <source>
        <dbReference type="Proteomes" id="UP000233837"/>
    </source>
</evidence>
<reference evidence="1 2" key="2">
    <citation type="journal article" date="2017" name="Nature">
        <title>The Apostasia genome and the evolution of orchids.</title>
        <authorList>
            <person name="Zhang G.Q."/>
            <person name="Liu K.W."/>
            <person name="Li Z."/>
            <person name="Lohaus R."/>
            <person name="Hsiao Y.Y."/>
            <person name="Niu S.C."/>
            <person name="Wang J.Y."/>
            <person name="Lin Y.C."/>
            <person name="Xu Q."/>
            <person name="Chen L.J."/>
            <person name="Yoshida K."/>
            <person name="Fujiwara S."/>
            <person name="Wang Z.W."/>
            <person name="Zhang Y.Q."/>
            <person name="Mitsuda N."/>
            <person name="Wang M."/>
            <person name="Liu G.H."/>
            <person name="Pecoraro L."/>
            <person name="Huang H.X."/>
            <person name="Xiao X.J."/>
            <person name="Lin M."/>
            <person name="Wu X.Y."/>
            <person name="Wu W.L."/>
            <person name="Chen Y.Y."/>
            <person name="Chang S.B."/>
            <person name="Sakamoto S."/>
            <person name="Ohme-Takagi M."/>
            <person name="Yagi M."/>
            <person name="Zeng S.J."/>
            <person name="Shen C.Y."/>
            <person name="Yeh C.M."/>
            <person name="Luo Y.B."/>
            <person name="Tsai W.C."/>
            <person name="Van de Peer Y."/>
            <person name="Liu Z.J."/>
        </authorList>
    </citation>
    <scope>NUCLEOTIDE SEQUENCE [LARGE SCALE GENOMIC DNA]</scope>
    <source>
        <tissue evidence="1">The whole plant</tissue>
    </source>
</reference>
<keyword evidence="2" id="KW-1185">Reference proteome</keyword>